<proteinExistence type="predicted"/>
<evidence type="ECO:0000313" key="7">
    <source>
        <dbReference type="EMBL" id="EHM13907.1"/>
    </source>
</evidence>
<dbReference type="PRINTS" id="PR00176">
    <property type="entry name" value="NANEUSMPORT"/>
</dbReference>
<gene>
    <name evidence="7" type="ORF">JonanDRAFT_1548</name>
</gene>
<evidence type="ECO:0000256" key="2">
    <source>
        <dbReference type="ARBA" id="ARBA00022448"/>
    </source>
</evidence>
<keyword evidence="5 6" id="KW-0472">Membrane</keyword>
<evidence type="ECO:0000313" key="8">
    <source>
        <dbReference type="Proteomes" id="UP000003806"/>
    </source>
</evidence>
<feature type="transmembrane region" description="Helical" evidence="6">
    <location>
        <begin position="256"/>
        <end position="281"/>
    </location>
</feature>
<evidence type="ECO:0000256" key="1">
    <source>
        <dbReference type="ARBA" id="ARBA00004141"/>
    </source>
</evidence>
<dbReference type="OrthoDB" id="1014at2"/>
<dbReference type="InterPro" id="IPR047218">
    <property type="entry name" value="YocR/YhdH-like"/>
</dbReference>
<feature type="transmembrane region" description="Helical" evidence="6">
    <location>
        <begin position="137"/>
        <end position="164"/>
    </location>
</feature>
<keyword evidence="8" id="KW-1185">Reference proteome</keyword>
<keyword evidence="2" id="KW-0813">Transport</keyword>
<dbReference type="GO" id="GO:0016020">
    <property type="term" value="C:membrane"/>
    <property type="evidence" value="ECO:0007669"/>
    <property type="project" value="UniProtKB-SubCell"/>
</dbReference>
<dbReference type="PROSITE" id="PS50267">
    <property type="entry name" value="NA_NEUROTRAN_SYMP_3"/>
    <property type="match status" value="1"/>
</dbReference>
<organism evidence="7 8">
    <name type="scientific">Jonquetella anthropi DSM 22815</name>
    <dbReference type="NCBI Taxonomy" id="885272"/>
    <lineage>
        <taxon>Bacteria</taxon>
        <taxon>Thermotogati</taxon>
        <taxon>Synergistota</taxon>
        <taxon>Synergistia</taxon>
        <taxon>Synergistales</taxon>
        <taxon>Dethiosulfovibrionaceae</taxon>
        <taxon>Jonquetella</taxon>
    </lineage>
</organism>
<protein>
    <submittedName>
        <fullName evidence="7">SNF family Na+-dependent transporter</fullName>
    </submittedName>
</protein>
<comment type="subcellular location">
    <subcellularLocation>
        <location evidence="1">Membrane</location>
        <topology evidence="1">Multi-pass membrane protein</topology>
    </subcellularLocation>
</comment>
<dbReference type="InterPro" id="IPR000175">
    <property type="entry name" value="Na/ntran_symport"/>
</dbReference>
<dbReference type="PANTHER" id="PTHR42948">
    <property type="entry name" value="TRANSPORTER"/>
    <property type="match status" value="1"/>
</dbReference>
<feature type="transmembrane region" description="Helical" evidence="6">
    <location>
        <begin position="40"/>
        <end position="62"/>
    </location>
</feature>
<dbReference type="Pfam" id="PF00209">
    <property type="entry name" value="SNF"/>
    <property type="match status" value="2"/>
</dbReference>
<dbReference type="eggNOG" id="COG0733">
    <property type="taxonomic scope" value="Bacteria"/>
</dbReference>
<dbReference type="NCBIfam" id="NF037979">
    <property type="entry name" value="Na_transp"/>
    <property type="match status" value="1"/>
</dbReference>
<feature type="transmembrane region" description="Helical" evidence="6">
    <location>
        <begin position="301"/>
        <end position="327"/>
    </location>
</feature>
<keyword evidence="4 6" id="KW-1133">Transmembrane helix</keyword>
<reference evidence="7 8" key="1">
    <citation type="submission" date="2011-11" db="EMBL/GenBank/DDBJ databases">
        <title>The Noncontiguous Finished genome of Jonquetella anthropi DSM 22815.</title>
        <authorList>
            <consortium name="US DOE Joint Genome Institute (JGI-PGF)"/>
            <person name="Lucas S."/>
            <person name="Copeland A."/>
            <person name="Lapidus A."/>
            <person name="Glavina del Rio T."/>
            <person name="Dalin E."/>
            <person name="Tice H."/>
            <person name="Bruce D."/>
            <person name="Goodwin L."/>
            <person name="Pitluck S."/>
            <person name="Peters L."/>
            <person name="Mikhailova N."/>
            <person name="Held B."/>
            <person name="Kyrpides N."/>
            <person name="Mavromatis K."/>
            <person name="Ivanova N."/>
            <person name="Markowitz V."/>
            <person name="Cheng J.-F."/>
            <person name="Hugenholtz P."/>
            <person name="Woyke T."/>
            <person name="Wu D."/>
            <person name="Gronow S."/>
            <person name="Wellnitz S."/>
            <person name="Brambilla E."/>
            <person name="Klenk H.-P."/>
            <person name="Eisen J.A."/>
        </authorList>
    </citation>
    <scope>NUCLEOTIDE SEQUENCE [LARGE SCALE GENOMIC DNA]</scope>
    <source>
        <strain evidence="7 8">DSM 22815</strain>
    </source>
</reference>
<dbReference type="SUPFAM" id="SSF161070">
    <property type="entry name" value="SNF-like"/>
    <property type="match status" value="1"/>
</dbReference>
<accession>H0UJE0</accession>
<evidence type="ECO:0000256" key="3">
    <source>
        <dbReference type="ARBA" id="ARBA00022692"/>
    </source>
</evidence>
<evidence type="ECO:0000256" key="5">
    <source>
        <dbReference type="ARBA" id="ARBA00023136"/>
    </source>
</evidence>
<dbReference type="CDD" id="cd10336">
    <property type="entry name" value="SLC6sbd_Tyt1-Like"/>
    <property type="match status" value="1"/>
</dbReference>
<dbReference type="InterPro" id="IPR037272">
    <property type="entry name" value="SNS_sf"/>
</dbReference>
<dbReference type="PANTHER" id="PTHR42948:SF1">
    <property type="entry name" value="TRANSPORTER"/>
    <property type="match status" value="1"/>
</dbReference>
<feature type="transmembrane region" description="Helical" evidence="6">
    <location>
        <begin position="93"/>
        <end position="117"/>
    </location>
</feature>
<dbReference type="Proteomes" id="UP000003806">
    <property type="component" value="Chromosome"/>
</dbReference>
<feature type="transmembrane region" description="Helical" evidence="6">
    <location>
        <begin position="372"/>
        <end position="392"/>
    </location>
</feature>
<dbReference type="EMBL" id="CM001376">
    <property type="protein sequence ID" value="EHM13907.1"/>
    <property type="molecule type" value="Genomic_DNA"/>
</dbReference>
<evidence type="ECO:0000256" key="6">
    <source>
        <dbReference type="SAM" id="Phobius"/>
    </source>
</evidence>
<dbReference type="RefSeq" id="WP_008523452.1">
    <property type="nucleotide sequence ID" value="NZ_CM001376.1"/>
</dbReference>
<feature type="transmembrane region" description="Helical" evidence="6">
    <location>
        <begin position="413"/>
        <end position="434"/>
    </location>
</feature>
<sequence>MQSSQKRDSFKSRAGFIWACVGSAVGMGNIWLFPYRVGQLGGAAFLIPYFIAVALLGYSGVIEEMAFGRAMRSGPIGAFEKVMSRRGLKGGAILGYIPVVGALGIAVGYSVVVGWIIKFFVQSASGLVTSAPDSGAFFGAVAGPMGSLGWHTAAILLTLFVMAAGVSRGIERLNKAIMPLFFLMFALLALRVAFLPGALDGYKFLVHPDFQVLWTPKTWVYALGQAFFSLSIAGSGTLVYGSYLKDDVDIVSSAKSVAFFDTVAALLAAVVILPATFAHQVAPTAGPPLMFIVMPEIFKGIPASALFCTIFFFAALCAGLTSLVNLYEAPIEALQNRFGLSRAASVAVITLAGLALGIALEDGARLGAWMDLISIYVLPLGALLAAVMFFWIGGSGFAADQIRLGRNGNLSPLIVPLGKYVFCGLTILVFVMGIRLGGIG</sequence>
<keyword evidence="3 6" id="KW-0812">Transmembrane</keyword>
<dbReference type="HOGENOM" id="CLU_006855_3_0_0"/>
<dbReference type="AlphaFoldDB" id="H0UJE0"/>
<feature type="transmembrane region" description="Helical" evidence="6">
    <location>
        <begin position="219"/>
        <end position="244"/>
    </location>
</feature>
<feature type="transmembrane region" description="Helical" evidence="6">
    <location>
        <begin position="12"/>
        <end position="34"/>
    </location>
</feature>
<name>H0UJE0_9BACT</name>
<feature type="transmembrane region" description="Helical" evidence="6">
    <location>
        <begin position="176"/>
        <end position="199"/>
    </location>
</feature>
<evidence type="ECO:0000256" key="4">
    <source>
        <dbReference type="ARBA" id="ARBA00022989"/>
    </source>
</evidence>
<feature type="transmembrane region" description="Helical" evidence="6">
    <location>
        <begin position="339"/>
        <end position="360"/>
    </location>
</feature>